<dbReference type="GO" id="GO:0030245">
    <property type="term" value="P:cellulose catabolic process"/>
    <property type="evidence" value="ECO:0007669"/>
    <property type="project" value="UniProtKB-KW"/>
</dbReference>
<keyword evidence="10" id="KW-0732">Signal</keyword>
<feature type="signal peptide" evidence="10">
    <location>
        <begin position="1"/>
        <end position="16"/>
    </location>
</feature>
<evidence type="ECO:0000256" key="10">
    <source>
        <dbReference type="SAM" id="SignalP"/>
    </source>
</evidence>
<dbReference type="SUPFAM" id="SSF50685">
    <property type="entry name" value="Barwin-like endoglucanases"/>
    <property type="match status" value="1"/>
</dbReference>
<feature type="compositionally biased region" description="Low complexity" evidence="9">
    <location>
        <begin position="335"/>
        <end position="345"/>
    </location>
</feature>
<gene>
    <name evidence="12" type="ORF">CTAYLR_000130</name>
</gene>
<name>A0AAD7UJ64_9STRA</name>
<keyword evidence="6" id="KW-0119">Carbohydrate metabolism</keyword>
<evidence type="ECO:0000256" key="7">
    <source>
        <dbReference type="ARBA" id="ARBA00023295"/>
    </source>
</evidence>
<evidence type="ECO:0000259" key="11">
    <source>
        <dbReference type="Pfam" id="PF02015"/>
    </source>
</evidence>
<dbReference type="AlphaFoldDB" id="A0AAD7UJ64"/>
<comment type="similarity">
    <text evidence="2">Belongs to the glycosyl hydrolase 45 (cellulase K) family.</text>
</comment>
<keyword evidence="7" id="KW-0326">Glycosidase</keyword>
<sequence length="345" mass="37618">MIIIVVLLQLVTVAFGQVRDGEWVRGASTTASWDCCKPSCAWHKANNLENPVATCDAKTGARLADADRVSVCDGGTSATCTDHVPWAVNDGLAMGFAAASTRNGAFRETGLDGDKSCGQCFELVFKDTSHPWGGGAHPDLVGKSMVVQAINIGTFPSEQDAFNLLLPGAGAPDKNAAGCRAQFGKKYKKFDSETQRDCAKLPPQLADGCAFRFDWFREAWTNNPWVDFRRVRCPDDLVAKSGVRPSDDDAYPLIEPDDYACVRNWESCAPGQTCCDDHFSCYRKVPWQGRHFLRQAARADRHHLSFRSASPDSVTFWCAPGRHKGAGANPEERSTTTTTTTRTAA</sequence>
<accession>A0AAD7UJ64</accession>
<evidence type="ECO:0000256" key="1">
    <source>
        <dbReference type="ARBA" id="ARBA00000966"/>
    </source>
</evidence>
<comment type="catalytic activity">
    <reaction evidence="1">
        <text>Endohydrolysis of (1-&gt;4)-beta-D-glucosidic linkages in cellulose, lichenin and cereal beta-D-glucans.</text>
        <dbReference type="EC" id="3.2.1.4"/>
    </reaction>
</comment>
<dbReference type="Pfam" id="PF02015">
    <property type="entry name" value="Glyco_hydro_45"/>
    <property type="match status" value="1"/>
</dbReference>
<feature type="domain" description="Glycosyl hydrolases family 45 active site" evidence="11">
    <location>
        <begin position="29"/>
        <end position="243"/>
    </location>
</feature>
<evidence type="ECO:0000313" key="13">
    <source>
        <dbReference type="Proteomes" id="UP001230188"/>
    </source>
</evidence>
<keyword evidence="13" id="KW-1185">Reference proteome</keyword>
<feature type="chain" id="PRO_5041956259" description="cellulase" evidence="10">
    <location>
        <begin position="17"/>
        <end position="345"/>
    </location>
</feature>
<evidence type="ECO:0000256" key="4">
    <source>
        <dbReference type="ARBA" id="ARBA00022801"/>
    </source>
</evidence>
<dbReference type="PANTHER" id="PTHR39730">
    <property type="entry name" value="ENDOGLUCANASE 1"/>
    <property type="match status" value="1"/>
</dbReference>
<dbReference type="InterPro" id="IPR036908">
    <property type="entry name" value="RlpA-like_sf"/>
</dbReference>
<dbReference type="PANTHER" id="PTHR39730:SF1">
    <property type="entry name" value="ENDOGLUCANASE 1"/>
    <property type="match status" value="1"/>
</dbReference>
<dbReference type="GO" id="GO:0008810">
    <property type="term" value="F:cellulase activity"/>
    <property type="evidence" value="ECO:0007669"/>
    <property type="project" value="UniProtKB-EC"/>
</dbReference>
<comment type="caution">
    <text evidence="12">The sequence shown here is derived from an EMBL/GenBank/DDBJ whole genome shotgun (WGS) entry which is preliminary data.</text>
</comment>
<evidence type="ECO:0000313" key="12">
    <source>
        <dbReference type="EMBL" id="KAJ8605640.1"/>
    </source>
</evidence>
<evidence type="ECO:0000256" key="5">
    <source>
        <dbReference type="ARBA" id="ARBA00023001"/>
    </source>
</evidence>
<keyword evidence="4" id="KW-0378">Hydrolase</keyword>
<evidence type="ECO:0000256" key="6">
    <source>
        <dbReference type="ARBA" id="ARBA00023277"/>
    </source>
</evidence>
<evidence type="ECO:0000256" key="8">
    <source>
        <dbReference type="ARBA" id="ARBA00023326"/>
    </source>
</evidence>
<dbReference type="EMBL" id="JAQMWT010000314">
    <property type="protein sequence ID" value="KAJ8605640.1"/>
    <property type="molecule type" value="Genomic_DNA"/>
</dbReference>
<keyword evidence="8" id="KW-0624">Polysaccharide degradation</keyword>
<reference evidence="12" key="1">
    <citation type="submission" date="2023-01" db="EMBL/GenBank/DDBJ databases">
        <title>Metagenome sequencing of chrysophaentin producing Chrysophaeum taylorii.</title>
        <authorList>
            <person name="Davison J."/>
            <person name="Bewley C."/>
        </authorList>
    </citation>
    <scope>NUCLEOTIDE SEQUENCE</scope>
    <source>
        <strain evidence="12">NIES-1699</strain>
    </source>
</reference>
<dbReference type="Gene3D" id="2.40.40.10">
    <property type="entry name" value="RlpA-like domain"/>
    <property type="match status" value="1"/>
</dbReference>
<protein>
    <recommendedName>
        <fullName evidence="3">cellulase</fullName>
        <ecNumber evidence="3">3.2.1.4</ecNumber>
    </recommendedName>
</protein>
<evidence type="ECO:0000256" key="2">
    <source>
        <dbReference type="ARBA" id="ARBA00007793"/>
    </source>
</evidence>
<keyword evidence="5" id="KW-0136">Cellulose degradation</keyword>
<dbReference type="InterPro" id="IPR000334">
    <property type="entry name" value="Glyco_hydro_45"/>
</dbReference>
<evidence type="ECO:0000256" key="9">
    <source>
        <dbReference type="SAM" id="MobiDB-lite"/>
    </source>
</evidence>
<proteinExistence type="inferred from homology"/>
<dbReference type="EC" id="3.2.1.4" evidence="3"/>
<feature type="region of interest" description="Disordered" evidence="9">
    <location>
        <begin position="323"/>
        <end position="345"/>
    </location>
</feature>
<organism evidence="12 13">
    <name type="scientific">Chrysophaeum taylorii</name>
    <dbReference type="NCBI Taxonomy" id="2483200"/>
    <lineage>
        <taxon>Eukaryota</taxon>
        <taxon>Sar</taxon>
        <taxon>Stramenopiles</taxon>
        <taxon>Ochrophyta</taxon>
        <taxon>Pelagophyceae</taxon>
        <taxon>Pelagomonadales</taxon>
        <taxon>Pelagomonadaceae</taxon>
        <taxon>Chrysophaeum</taxon>
    </lineage>
</organism>
<evidence type="ECO:0000256" key="3">
    <source>
        <dbReference type="ARBA" id="ARBA00012601"/>
    </source>
</evidence>
<dbReference type="Proteomes" id="UP001230188">
    <property type="component" value="Unassembled WGS sequence"/>
</dbReference>
<dbReference type="InterPro" id="IPR052288">
    <property type="entry name" value="GH45_Enzymes"/>
</dbReference>